<name>L8GXM6_ACACF</name>
<dbReference type="Pfam" id="PF00320">
    <property type="entry name" value="GATA"/>
    <property type="match status" value="1"/>
</dbReference>
<keyword evidence="2 4" id="KW-0863">Zinc-finger</keyword>
<evidence type="ECO:0000256" key="3">
    <source>
        <dbReference type="ARBA" id="ARBA00022833"/>
    </source>
</evidence>
<dbReference type="InterPro" id="IPR000679">
    <property type="entry name" value="Znf_GATA"/>
</dbReference>
<gene>
    <name evidence="7" type="ORF">ACA1_065290</name>
</gene>
<dbReference type="InterPro" id="IPR013088">
    <property type="entry name" value="Znf_NHR/GATA"/>
</dbReference>
<feature type="compositionally biased region" description="Polar residues" evidence="5">
    <location>
        <begin position="34"/>
        <end position="46"/>
    </location>
</feature>
<dbReference type="RefSeq" id="XP_004339753.1">
    <property type="nucleotide sequence ID" value="XM_004339705.1"/>
</dbReference>
<sequence length="157" mass="17025">QVQGLSGDERELLKAQLLALEFYIARTNAPHTQPLATTTSISDNRPSSPPAADLASGASADRHWHHLPDIRDHHLGVSVTSQHKKRAKRTFNRACVHCGTQFTSQWRKGPAGASTLCNACGIRYARRLKKDAKAAASSAPKPCDDAGKRSSVYSLLN</sequence>
<dbReference type="GO" id="GO:0008270">
    <property type="term" value="F:zinc ion binding"/>
    <property type="evidence" value="ECO:0007669"/>
    <property type="project" value="UniProtKB-KW"/>
</dbReference>
<dbReference type="Proteomes" id="UP000011083">
    <property type="component" value="Unassembled WGS sequence"/>
</dbReference>
<dbReference type="KEGG" id="acan:ACA1_065290"/>
<evidence type="ECO:0000313" key="7">
    <source>
        <dbReference type="EMBL" id="ELR17740.1"/>
    </source>
</evidence>
<dbReference type="GO" id="GO:0006355">
    <property type="term" value="P:regulation of DNA-templated transcription"/>
    <property type="evidence" value="ECO:0007669"/>
    <property type="project" value="InterPro"/>
</dbReference>
<feature type="region of interest" description="Disordered" evidence="5">
    <location>
        <begin position="134"/>
        <end position="157"/>
    </location>
</feature>
<organism evidence="7 8">
    <name type="scientific">Acanthamoeba castellanii (strain ATCC 30010 / Neff)</name>
    <dbReference type="NCBI Taxonomy" id="1257118"/>
    <lineage>
        <taxon>Eukaryota</taxon>
        <taxon>Amoebozoa</taxon>
        <taxon>Discosea</taxon>
        <taxon>Longamoebia</taxon>
        <taxon>Centramoebida</taxon>
        <taxon>Acanthamoebidae</taxon>
        <taxon>Acanthamoeba</taxon>
    </lineage>
</organism>
<dbReference type="SUPFAM" id="SSF57716">
    <property type="entry name" value="Glucocorticoid receptor-like (DNA-binding domain)"/>
    <property type="match status" value="1"/>
</dbReference>
<dbReference type="PROSITE" id="PS00344">
    <property type="entry name" value="GATA_ZN_FINGER_1"/>
    <property type="match status" value="1"/>
</dbReference>
<dbReference type="PROSITE" id="PS50114">
    <property type="entry name" value="GATA_ZN_FINGER_2"/>
    <property type="match status" value="1"/>
</dbReference>
<dbReference type="AlphaFoldDB" id="L8GXM6"/>
<dbReference type="Gene3D" id="3.30.50.10">
    <property type="entry name" value="Erythroid Transcription Factor GATA-1, subunit A"/>
    <property type="match status" value="1"/>
</dbReference>
<keyword evidence="8" id="KW-1185">Reference proteome</keyword>
<accession>L8GXM6</accession>
<feature type="region of interest" description="Disordered" evidence="5">
    <location>
        <begin position="34"/>
        <end position="59"/>
    </location>
</feature>
<dbReference type="VEuPathDB" id="AmoebaDB:ACA1_065290"/>
<protein>
    <submittedName>
        <fullName evidence="7">GATA zinc finger domain containing protein</fullName>
    </submittedName>
</protein>
<proteinExistence type="predicted"/>
<evidence type="ECO:0000313" key="8">
    <source>
        <dbReference type="Proteomes" id="UP000011083"/>
    </source>
</evidence>
<reference evidence="7 8" key="1">
    <citation type="journal article" date="2013" name="Genome Biol.">
        <title>Genome of Acanthamoeba castellanii highlights extensive lateral gene transfer and early evolution of tyrosine kinase signaling.</title>
        <authorList>
            <person name="Clarke M."/>
            <person name="Lohan A.J."/>
            <person name="Liu B."/>
            <person name="Lagkouvardos I."/>
            <person name="Roy S."/>
            <person name="Zafar N."/>
            <person name="Bertelli C."/>
            <person name="Schilde C."/>
            <person name="Kianianmomeni A."/>
            <person name="Burglin T.R."/>
            <person name="Frech C."/>
            <person name="Turcotte B."/>
            <person name="Kopec K.O."/>
            <person name="Synnott J.M."/>
            <person name="Choo C."/>
            <person name="Paponov I."/>
            <person name="Finkler A."/>
            <person name="Soon Heng Tan C."/>
            <person name="Hutchins A.P."/>
            <person name="Weinmeier T."/>
            <person name="Rattei T."/>
            <person name="Chu J.S."/>
            <person name="Gimenez G."/>
            <person name="Irimia M."/>
            <person name="Rigden D.J."/>
            <person name="Fitzpatrick D.A."/>
            <person name="Lorenzo-Morales J."/>
            <person name="Bateman A."/>
            <person name="Chiu C.H."/>
            <person name="Tang P."/>
            <person name="Hegemann P."/>
            <person name="Fromm H."/>
            <person name="Raoult D."/>
            <person name="Greub G."/>
            <person name="Miranda-Saavedra D."/>
            <person name="Chen N."/>
            <person name="Nash P."/>
            <person name="Ginger M.L."/>
            <person name="Horn M."/>
            <person name="Schaap P."/>
            <person name="Caler L."/>
            <person name="Loftus B."/>
        </authorList>
    </citation>
    <scope>NUCLEOTIDE SEQUENCE [LARGE SCALE GENOMIC DNA]</scope>
    <source>
        <strain evidence="7 8">Neff</strain>
    </source>
</reference>
<evidence type="ECO:0000256" key="1">
    <source>
        <dbReference type="ARBA" id="ARBA00022723"/>
    </source>
</evidence>
<dbReference type="GO" id="GO:0043565">
    <property type="term" value="F:sequence-specific DNA binding"/>
    <property type="evidence" value="ECO:0007669"/>
    <property type="project" value="InterPro"/>
</dbReference>
<dbReference type="PANTHER" id="PTHR45658:SF18">
    <property type="entry name" value="PROTEIN GAT2"/>
    <property type="match status" value="1"/>
</dbReference>
<dbReference type="CDD" id="cd00202">
    <property type="entry name" value="ZnF_GATA"/>
    <property type="match status" value="1"/>
</dbReference>
<dbReference type="GeneID" id="14918147"/>
<feature type="non-terminal residue" evidence="7">
    <location>
        <position position="157"/>
    </location>
</feature>
<evidence type="ECO:0000256" key="2">
    <source>
        <dbReference type="ARBA" id="ARBA00022771"/>
    </source>
</evidence>
<keyword evidence="3" id="KW-0862">Zinc</keyword>
<dbReference type="SMART" id="SM00401">
    <property type="entry name" value="ZnF_GATA"/>
    <property type="match status" value="1"/>
</dbReference>
<evidence type="ECO:0000256" key="5">
    <source>
        <dbReference type="SAM" id="MobiDB-lite"/>
    </source>
</evidence>
<dbReference type="InterPro" id="IPR051140">
    <property type="entry name" value="GATA_TF"/>
</dbReference>
<dbReference type="EMBL" id="KB007974">
    <property type="protein sequence ID" value="ELR17740.1"/>
    <property type="molecule type" value="Genomic_DNA"/>
</dbReference>
<dbReference type="OrthoDB" id="2162994at2759"/>
<dbReference type="PANTHER" id="PTHR45658">
    <property type="entry name" value="GATA TRANSCRIPTION FACTOR"/>
    <property type="match status" value="1"/>
</dbReference>
<evidence type="ECO:0000259" key="6">
    <source>
        <dbReference type="PROSITE" id="PS50114"/>
    </source>
</evidence>
<keyword evidence="1" id="KW-0479">Metal-binding</keyword>
<feature type="domain" description="GATA-type" evidence="6">
    <location>
        <begin position="89"/>
        <end position="124"/>
    </location>
</feature>
<evidence type="ECO:0000256" key="4">
    <source>
        <dbReference type="PROSITE-ProRule" id="PRU00094"/>
    </source>
</evidence>